<gene>
    <name evidence="2" type="ORF">DL346_01620</name>
</gene>
<feature type="transmembrane region" description="Helical" evidence="1">
    <location>
        <begin position="47"/>
        <end position="74"/>
    </location>
</feature>
<accession>A0A328UB02</accession>
<evidence type="ECO:0000313" key="2">
    <source>
        <dbReference type="EMBL" id="RAP77226.1"/>
    </source>
</evidence>
<name>A0A328UB02_9BACL</name>
<protein>
    <submittedName>
        <fullName evidence="2">Uncharacterized protein</fullName>
    </submittedName>
</protein>
<organism evidence="2 3">
    <name type="scientific">Paenibacillus montanisoli</name>
    <dbReference type="NCBI Taxonomy" id="2081970"/>
    <lineage>
        <taxon>Bacteria</taxon>
        <taxon>Bacillati</taxon>
        <taxon>Bacillota</taxon>
        <taxon>Bacilli</taxon>
        <taxon>Bacillales</taxon>
        <taxon>Paenibacillaceae</taxon>
        <taxon>Paenibacillus</taxon>
    </lineage>
</organism>
<sequence>MVSLKKFLFWTLTIIFYIAIFLLYWTFFSSYPFVYLIDFLDFIGLDINVNITVLIINYLMGFVVDALFILLLIWIWKRKRIIFWLLFIVHAIWVFRLYDIVGSFDEPIKIRIENNNVSSTK</sequence>
<reference evidence="2 3" key="1">
    <citation type="submission" date="2018-06" db="EMBL/GenBank/DDBJ databases">
        <title>Paenibacillus montanisoli sp. nov., isolated from mountain area soil.</title>
        <authorList>
            <person name="Wu M."/>
        </authorList>
    </citation>
    <scope>NUCLEOTIDE SEQUENCE [LARGE SCALE GENOMIC DNA]</scope>
    <source>
        <strain evidence="2 3">RA17</strain>
    </source>
</reference>
<feature type="transmembrane region" description="Helical" evidence="1">
    <location>
        <begin position="81"/>
        <end position="98"/>
    </location>
</feature>
<dbReference type="EMBL" id="QLUW01000001">
    <property type="protein sequence ID" value="RAP77226.1"/>
    <property type="molecule type" value="Genomic_DNA"/>
</dbReference>
<keyword evidence="1" id="KW-1133">Transmembrane helix</keyword>
<comment type="caution">
    <text evidence="2">The sequence shown here is derived from an EMBL/GenBank/DDBJ whole genome shotgun (WGS) entry which is preliminary data.</text>
</comment>
<feature type="transmembrane region" description="Helical" evidence="1">
    <location>
        <begin position="7"/>
        <end position="27"/>
    </location>
</feature>
<keyword evidence="3" id="KW-1185">Reference proteome</keyword>
<dbReference type="Proteomes" id="UP000249260">
    <property type="component" value="Unassembled WGS sequence"/>
</dbReference>
<keyword evidence="1" id="KW-0812">Transmembrane</keyword>
<evidence type="ECO:0000256" key="1">
    <source>
        <dbReference type="SAM" id="Phobius"/>
    </source>
</evidence>
<proteinExistence type="predicted"/>
<evidence type="ECO:0000313" key="3">
    <source>
        <dbReference type="Proteomes" id="UP000249260"/>
    </source>
</evidence>
<keyword evidence="1" id="KW-0472">Membrane</keyword>
<dbReference type="AlphaFoldDB" id="A0A328UB02"/>